<dbReference type="Gene3D" id="3.90.1530.10">
    <property type="entry name" value="Conserved hypothetical protein from pyrococcus furiosus pfu- 392566-001, ParB domain"/>
    <property type="match status" value="1"/>
</dbReference>
<evidence type="ECO:0000313" key="2">
    <source>
        <dbReference type="EMBL" id="MBT0676632.1"/>
    </source>
</evidence>
<sequence>MNTEMILIADINADDRLREIDHEYAKFIAASMADRGLRQPIEVRKVGKKYELIAGGHRLAGAKILEWVDIPAIVLKANDLEARLLEIDENLFRRELSPLDRSTFLAKRKEVYEAMHPETRHGGDRKSDQSDRVGDLIASFSDETAERLNISSRTIERSVARYKNIMPDVRQQIAGTWVADSGSQLDEMAKQTPEMQRQIVSFIQQWPKVRKIAEIVRQIEDRPKPKPAGTYEKFIAMWRKATAAERNQIIAYLAPDLPGFQNEREAA</sequence>
<dbReference type="InterPro" id="IPR003115">
    <property type="entry name" value="ParB_N"/>
</dbReference>
<keyword evidence="3" id="KW-1185">Reference proteome</keyword>
<dbReference type="SMART" id="SM00470">
    <property type="entry name" value="ParB"/>
    <property type="match status" value="1"/>
</dbReference>
<dbReference type="PANTHER" id="PTHR33375">
    <property type="entry name" value="CHROMOSOME-PARTITIONING PROTEIN PARB-RELATED"/>
    <property type="match status" value="1"/>
</dbReference>
<proteinExistence type="predicted"/>
<evidence type="ECO:0000259" key="1">
    <source>
        <dbReference type="SMART" id="SM00470"/>
    </source>
</evidence>
<organism evidence="2 3">
    <name type="scientific">Komagataeibacter oboediens</name>
    <dbReference type="NCBI Taxonomy" id="65958"/>
    <lineage>
        <taxon>Bacteria</taxon>
        <taxon>Pseudomonadati</taxon>
        <taxon>Pseudomonadota</taxon>
        <taxon>Alphaproteobacteria</taxon>
        <taxon>Acetobacterales</taxon>
        <taxon>Acetobacteraceae</taxon>
        <taxon>Komagataeibacter</taxon>
    </lineage>
</organism>
<dbReference type="Pfam" id="PF02195">
    <property type="entry name" value="ParB_N"/>
    <property type="match status" value="1"/>
</dbReference>
<dbReference type="InterPro" id="IPR036086">
    <property type="entry name" value="ParB/Sulfiredoxin_sf"/>
</dbReference>
<evidence type="ECO:0000313" key="3">
    <source>
        <dbReference type="Proteomes" id="UP001519538"/>
    </source>
</evidence>
<dbReference type="EMBL" id="JABLUU010000021">
    <property type="protein sequence ID" value="MBT0676632.1"/>
    <property type="molecule type" value="Genomic_DNA"/>
</dbReference>
<dbReference type="Proteomes" id="UP001519538">
    <property type="component" value="Unassembled WGS sequence"/>
</dbReference>
<protein>
    <submittedName>
        <fullName evidence="2">ParB N-terminal domain-containing protein</fullName>
    </submittedName>
</protein>
<name>A0ABS5SQQ8_9PROT</name>
<dbReference type="CDD" id="cd16409">
    <property type="entry name" value="ParB_N_like"/>
    <property type="match status" value="1"/>
</dbReference>
<dbReference type="InterPro" id="IPR050336">
    <property type="entry name" value="Chromosome_partition/occlusion"/>
</dbReference>
<feature type="domain" description="ParB-like N-terminal" evidence="1">
    <location>
        <begin position="4"/>
        <end position="91"/>
    </location>
</feature>
<reference evidence="2 3" key="1">
    <citation type="journal article" date="2021" name="Astrobiology">
        <title>Bacterial Cellulose Retains Robustness but Its Synthesis Declines After Exposure to a Mars-Like Environment Simulated Outside the International Space Station.</title>
        <authorList>
            <person name="Orlovska I."/>
            <person name="Podolich O."/>
            <person name="Kukharenko O."/>
            <person name="Zaets I."/>
            <person name="Reva O."/>
            <person name="Khirunenko L."/>
            <person name="Zmejkoski D."/>
            <person name="Rogalsky S."/>
            <person name="Barh D."/>
            <person name="Tiwari S."/>
            <person name="Kumavath R."/>
            <person name="Goes-Neto A."/>
            <person name="Azevedo V."/>
            <person name="Brenig B."/>
            <person name="Ghosh P."/>
            <person name="de Vera J.P."/>
            <person name="Kozyrovska N."/>
        </authorList>
    </citation>
    <scope>NUCLEOTIDE SEQUENCE [LARGE SCALE GENOMIC DNA]</scope>
    <source>
        <strain evidence="2 3">IMBG 311</strain>
    </source>
</reference>
<dbReference type="RefSeq" id="WP_214165725.1">
    <property type="nucleotide sequence ID" value="NZ_JABLUU010000021.1"/>
</dbReference>
<gene>
    <name evidence="2" type="ORF">HNO79_14710</name>
</gene>
<dbReference type="SUPFAM" id="SSF110849">
    <property type="entry name" value="ParB/Sulfiredoxin"/>
    <property type="match status" value="1"/>
</dbReference>
<dbReference type="PANTHER" id="PTHR33375:SF1">
    <property type="entry name" value="CHROMOSOME-PARTITIONING PROTEIN PARB-RELATED"/>
    <property type="match status" value="1"/>
</dbReference>
<dbReference type="GeneID" id="79189000"/>
<comment type="caution">
    <text evidence="2">The sequence shown here is derived from an EMBL/GenBank/DDBJ whole genome shotgun (WGS) entry which is preliminary data.</text>
</comment>
<accession>A0ABS5SQQ8</accession>